<dbReference type="SMART" id="SM00607">
    <property type="entry name" value="FTP"/>
    <property type="match status" value="1"/>
</dbReference>
<evidence type="ECO:0000256" key="1">
    <source>
        <dbReference type="ARBA" id="ARBA00022572"/>
    </source>
</evidence>
<keyword evidence="6" id="KW-1133">Transmembrane helix</keyword>
<dbReference type="Pfam" id="PF00051">
    <property type="entry name" value="Kringle"/>
    <property type="match status" value="1"/>
</dbReference>
<evidence type="ECO:0000313" key="11">
    <source>
        <dbReference type="Proteomes" id="UP001164746"/>
    </source>
</evidence>
<evidence type="ECO:0000256" key="4">
    <source>
        <dbReference type="ARBA" id="ARBA00023157"/>
    </source>
</evidence>
<reference evidence="10" key="1">
    <citation type="submission" date="2022-11" db="EMBL/GenBank/DDBJ databases">
        <title>Centuries of genome instability and evolution in soft-shell clam transmissible cancer (bioRxiv).</title>
        <authorList>
            <person name="Hart S.F.M."/>
            <person name="Yonemitsu M.A."/>
            <person name="Giersch R.M."/>
            <person name="Beal B.F."/>
            <person name="Arriagada G."/>
            <person name="Davis B.W."/>
            <person name="Ostrander E.A."/>
            <person name="Goff S.P."/>
            <person name="Metzger M.J."/>
        </authorList>
    </citation>
    <scope>NUCLEOTIDE SEQUENCE</scope>
    <source>
        <strain evidence="10">MELC-2E11</strain>
        <tissue evidence="10">Siphon/mantle</tissue>
    </source>
</reference>
<keyword evidence="3" id="KW-0106">Calcium</keyword>
<feature type="transmembrane region" description="Helical" evidence="6">
    <location>
        <begin position="1171"/>
        <end position="1192"/>
    </location>
</feature>
<evidence type="ECO:0000259" key="7">
    <source>
        <dbReference type="PROSITE" id="PS50022"/>
    </source>
</evidence>
<dbReference type="Proteomes" id="UP001164746">
    <property type="component" value="Chromosome 5"/>
</dbReference>
<keyword evidence="11" id="KW-1185">Reference proteome</keyword>
<protein>
    <submittedName>
        <fullName evidence="10">PLMN-like protein</fullName>
    </submittedName>
</protein>
<dbReference type="InterPro" id="IPR038178">
    <property type="entry name" value="Kringle_sf"/>
</dbReference>
<gene>
    <name evidence="10" type="ORF">MAR_021346</name>
</gene>
<dbReference type="InterPro" id="IPR008979">
    <property type="entry name" value="Galactose-bd-like_sf"/>
</dbReference>
<comment type="caution">
    <text evidence="5">Lacks conserved residue(s) required for the propagation of feature annotation.</text>
</comment>
<evidence type="ECO:0000259" key="8">
    <source>
        <dbReference type="PROSITE" id="PS50041"/>
    </source>
</evidence>
<dbReference type="CDD" id="cd00108">
    <property type="entry name" value="KR"/>
    <property type="match status" value="1"/>
</dbReference>
<dbReference type="InterPro" id="IPR016187">
    <property type="entry name" value="CTDL_fold"/>
</dbReference>
<dbReference type="InterPro" id="IPR000421">
    <property type="entry name" value="FA58C"/>
</dbReference>
<evidence type="ECO:0000256" key="3">
    <source>
        <dbReference type="ARBA" id="ARBA00022837"/>
    </source>
</evidence>
<dbReference type="InterPro" id="IPR000001">
    <property type="entry name" value="Kringle"/>
</dbReference>
<dbReference type="Gene3D" id="2.40.20.10">
    <property type="entry name" value="Plasminogen Kringle 4"/>
    <property type="match status" value="1"/>
</dbReference>
<dbReference type="Pfam" id="PF00059">
    <property type="entry name" value="Lectin_C"/>
    <property type="match status" value="4"/>
</dbReference>
<dbReference type="PRINTS" id="PR00018">
    <property type="entry name" value="KRINGLE"/>
</dbReference>
<keyword evidence="2" id="KW-0479">Metal-binding</keyword>
<evidence type="ECO:0000256" key="5">
    <source>
        <dbReference type="PROSITE-ProRule" id="PRU00121"/>
    </source>
</evidence>
<dbReference type="PROSITE" id="PS50070">
    <property type="entry name" value="KRINGLE_2"/>
    <property type="match status" value="1"/>
</dbReference>
<dbReference type="SUPFAM" id="SSF57440">
    <property type="entry name" value="Kringle-like"/>
    <property type="match status" value="1"/>
</dbReference>
<dbReference type="EMBL" id="CP111016">
    <property type="protein sequence ID" value="WAR05977.1"/>
    <property type="molecule type" value="Genomic_DNA"/>
</dbReference>
<dbReference type="InterPro" id="IPR050111">
    <property type="entry name" value="C-type_lectin/snaclec_domain"/>
</dbReference>
<dbReference type="InterPro" id="IPR013806">
    <property type="entry name" value="Kringle-like"/>
</dbReference>
<dbReference type="InterPro" id="IPR016186">
    <property type="entry name" value="C-type_lectin-like/link_sf"/>
</dbReference>
<evidence type="ECO:0000313" key="10">
    <source>
        <dbReference type="EMBL" id="WAR05977.1"/>
    </source>
</evidence>
<feature type="domain" description="C-type lectin" evidence="8">
    <location>
        <begin position="128"/>
        <end position="236"/>
    </location>
</feature>
<evidence type="ECO:0000259" key="9">
    <source>
        <dbReference type="PROSITE" id="PS50070"/>
    </source>
</evidence>
<name>A0ABY7E7J1_MYAAR</name>
<dbReference type="SMART" id="SM00130">
    <property type="entry name" value="KR"/>
    <property type="match status" value="1"/>
</dbReference>
<dbReference type="PROSITE" id="PS50041">
    <property type="entry name" value="C_TYPE_LECTIN_2"/>
    <property type="match status" value="3"/>
</dbReference>
<evidence type="ECO:0000256" key="6">
    <source>
        <dbReference type="SAM" id="Phobius"/>
    </source>
</evidence>
<proteinExistence type="predicted"/>
<organism evidence="10 11">
    <name type="scientific">Mya arenaria</name>
    <name type="common">Soft-shell clam</name>
    <dbReference type="NCBI Taxonomy" id="6604"/>
    <lineage>
        <taxon>Eukaryota</taxon>
        <taxon>Metazoa</taxon>
        <taxon>Spiralia</taxon>
        <taxon>Lophotrochozoa</taxon>
        <taxon>Mollusca</taxon>
        <taxon>Bivalvia</taxon>
        <taxon>Autobranchia</taxon>
        <taxon>Heteroconchia</taxon>
        <taxon>Euheterodonta</taxon>
        <taxon>Imparidentia</taxon>
        <taxon>Neoheterodontei</taxon>
        <taxon>Myida</taxon>
        <taxon>Myoidea</taxon>
        <taxon>Myidae</taxon>
        <taxon>Mya</taxon>
    </lineage>
</organism>
<dbReference type="SUPFAM" id="SSF49785">
    <property type="entry name" value="Galactose-binding domain-like"/>
    <property type="match status" value="2"/>
</dbReference>
<keyword evidence="4 5" id="KW-1015">Disulfide bond</keyword>
<keyword evidence="6" id="KW-0812">Transmembrane</keyword>
<evidence type="ECO:0000256" key="2">
    <source>
        <dbReference type="ARBA" id="ARBA00022723"/>
    </source>
</evidence>
<feature type="domain" description="C-type lectin" evidence="8">
    <location>
        <begin position="294"/>
        <end position="432"/>
    </location>
</feature>
<dbReference type="PROSITE" id="PS50022">
    <property type="entry name" value="FA58C_3"/>
    <property type="match status" value="1"/>
</dbReference>
<dbReference type="InterPro" id="IPR001304">
    <property type="entry name" value="C-type_lectin-like"/>
</dbReference>
<sequence>MPTKVKYKDAQSACMQEEGTLAPMATESDQQAFIVYLAEQDDGAAYWLPYTRNTKSRLLPITTSEPENYWWMDPASDEQTLVDNNTLCMVVDTNTIDFNNRRQASCDDLYKPVCRKELGICPSGYTKYNDFCFRFEIERRTTWREARSFCNIRNTKLLRIQSNDTQIFIERNIQKNSTVWLGFSGTRKDSWRWFDEGDDSTLAFGAFETNKTASLARNIEMCGVLTGSGKWESQDCGSSNAGTVCIGHFVSRPLGSPCPVEEQNCLEGPLPEPPHTLTPTFKCDISNSYDLSQQNGLCYRQIPMLVDWYKARTLCANDNAILVDAVTNETMTMLATTYGTTSDKESERWIWTGLNDREKEGHYVWQRGTSQTTKGYWMHGSPNNFEVGTVYSENCVVMATASHDAYLSGDNRSLIIEWDDIPCGFKRRAVCQKGPEYNIALGKMIAVSSGDQGYQLIDDCVDRDISKGCCGIITGSYPWWQLDLGIPFTISSIVIHRRFKEGCAVCPTEMRDFRLFISNVTGSKNDTDLVYTETSDRPQTIITVLLDTPITGRYVRIDIPKQDVSFALCEVQVFEYNGWTGKKLTPENSNCITDSTKWLGLVNHTETGLECQRWVLDIPHNHGYHDDTFAGGQNQHEAENYCRDPRGEGQPWCYTTNPNVRWQFCSIPHCTVVTNQGHKDKSATNSSICKNGWDEDPNTGACQRSGYEQLTFADAVNVCQNEGASVFVPTMESGIGVFNESEIQWLGIIYDMNTTQWKQLSGLDVPMFILDALASATAKKMTGPSCALISVKTEAMHTADCLERHNFTCKTAERFLIVKHGSAGGEYVTAPFLSKYHNAYKFEFRGESAALLRLTGKNDIVHYEIKLGGKYSTQCTIKDVETTEVLYKTRLDVVTSATTNPVQTSNRLRGFVVYISSVSDSTMDSDIVYRNTDSSVPYITRIPVDGKRGRYVKISLKDKREFLTLCEVEVMLDQDSSNCYTGWHDYPDTKKCYRIIDQPMRSQQGAEICSQLDATMSLPTSLEEELFLYSLLIGLRKPHNTSMWLPVMRNGNKMKIMADESHLRYNRFKNDESSFSNATLCAGIGQSTGGSWDWFPCSDKRTVICQLKEFTSTTSVTYSTSTATTEDRKSPYNWVMQNKYWSTSNNILGSLKNSQVDASPGEESGLTQGEIIGVVIGVIVGVVSLGVCVFFVRKFIVASNIYQMKQGSFVGFDNAMFNKGTEDSVIIQ</sequence>
<dbReference type="SUPFAM" id="SSF56436">
    <property type="entry name" value="C-type lectin-like"/>
    <property type="match status" value="5"/>
</dbReference>
<feature type="domain" description="Kringle" evidence="9">
    <location>
        <begin position="598"/>
        <end position="670"/>
    </location>
</feature>
<keyword evidence="6" id="KW-0472">Membrane</keyword>
<feature type="domain" description="C-type lectin" evidence="8">
    <location>
        <begin position="988"/>
        <end position="1106"/>
    </location>
</feature>
<dbReference type="SMART" id="SM00034">
    <property type="entry name" value="CLECT"/>
    <property type="match status" value="4"/>
</dbReference>
<feature type="domain" description="F5/8 type C" evidence="7">
    <location>
        <begin position="479"/>
        <end position="576"/>
    </location>
</feature>
<dbReference type="Gene3D" id="3.10.100.10">
    <property type="entry name" value="Mannose-Binding Protein A, subunit A"/>
    <property type="match status" value="5"/>
</dbReference>
<dbReference type="InterPro" id="IPR006585">
    <property type="entry name" value="FTP1"/>
</dbReference>
<dbReference type="CDD" id="cd00037">
    <property type="entry name" value="CLECT"/>
    <property type="match status" value="3"/>
</dbReference>
<keyword evidence="1 5" id="KW-0420">Kringle</keyword>
<dbReference type="PANTHER" id="PTHR22803">
    <property type="entry name" value="MANNOSE, PHOSPHOLIPASE, LECTIN RECEPTOR RELATED"/>
    <property type="match status" value="1"/>
</dbReference>
<feature type="disulfide bond" evidence="5">
    <location>
        <begin position="642"/>
        <end position="665"/>
    </location>
</feature>
<dbReference type="Pfam" id="PF22633">
    <property type="entry name" value="F5_F8_type_C_2"/>
    <property type="match status" value="1"/>
</dbReference>
<accession>A0ABY7E7J1</accession>
<dbReference type="Gene3D" id="2.60.120.260">
    <property type="entry name" value="Galactose-binding domain-like"/>
    <property type="match status" value="2"/>
</dbReference>